<sequence length="236" mass="26762">MQIFRVISKNCFLPTFVIFSLLVTVSGKAQEQVNPAPPKTVSMSPPIPLELFFGHEQLNFQLIVKKKFSPTSKFDLLAISIFSENWDKENKMGNSVVIPFQFNYNIGKKGFAVAAGGEGNSVTGFSPQLGVEHSFANRKVLAITVVNYLINEEQDLKLFGLYEFKPPINESWSLYTRVQFVYNYSLAENHHNRSFLYLRAGVKRGPLGFGLGANWDQYGPNRIAKDNFGVFTRWEF</sequence>
<protein>
    <submittedName>
        <fullName evidence="2">Uncharacterized protein</fullName>
    </submittedName>
</protein>
<organism evidence="2 3">
    <name type="scientific">Algoriphagus lacus</name>
    <dbReference type="NCBI Taxonomy" id="2056311"/>
    <lineage>
        <taxon>Bacteria</taxon>
        <taxon>Pseudomonadati</taxon>
        <taxon>Bacteroidota</taxon>
        <taxon>Cytophagia</taxon>
        <taxon>Cytophagales</taxon>
        <taxon>Cyclobacteriaceae</taxon>
        <taxon>Algoriphagus</taxon>
    </lineage>
</organism>
<comment type="caution">
    <text evidence="2">The sequence shown here is derived from an EMBL/GenBank/DDBJ whole genome shotgun (WGS) entry which is preliminary data.</text>
</comment>
<name>A0A418PQT5_9BACT</name>
<reference evidence="2 3" key="1">
    <citation type="submission" date="2018-09" db="EMBL/GenBank/DDBJ databases">
        <authorList>
            <person name="Wang X."/>
            <person name="Du Z."/>
        </authorList>
    </citation>
    <scope>NUCLEOTIDE SEQUENCE [LARGE SCALE GENOMIC DNA]</scope>
    <source>
        <strain evidence="2 3">N3</strain>
    </source>
</reference>
<proteinExistence type="predicted"/>
<dbReference type="AlphaFoldDB" id="A0A418PQT5"/>
<evidence type="ECO:0000313" key="3">
    <source>
        <dbReference type="Proteomes" id="UP000283522"/>
    </source>
</evidence>
<dbReference type="RefSeq" id="WP_119478413.1">
    <property type="nucleotide sequence ID" value="NZ_QXML01000006.1"/>
</dbReference>
<dbReference type="Proteomes" id="UP000283522">
    <property type="component" value="Unassembled WGS sequence"/>
</dbReference>
<keyword evidence="1" id="KW-0732">Signal</keyword>
<evidence type="ECO:0000313" key="2">
    <source>
        <dbReference type="EMBL" id="RIW14615.1"/>
    </source>
</evidence>
<dbReference type="OrthoDB" id="675324at2"/>
<evidence type="ECO:0000256" key="1">
    <source>
        <dbReference type="SAM" id="SignalP"/>
    </source>
</evidence>
<keyword evidence="3" id="KW-1185">Reference proteome</keyword>
<gene>
    <name evidence="2" type="ORF">D0X99_13815</name>
</gene>
<accession>A0A418PQT5</accession>
<feature type="chain" id="PRO_5019024649" evidence="1">
    <location>
        <begin position="30"/>
        <end position="236"/>
    </location>
</feature>
<dbReference type="EMBL" id="QXML01000006">
    <property type="protein sequence ID" value="RIW14615.1"/>
    <property type="molecule type" value="Genomic_DNA"/>
</dbReference>
<feature type="signal peptide" evidence="1">
    <location>
        <begin position="1"/>
        <end position="29"/>
    </location>
</feature>